<keyword evidence="4" id="KW-0503">Monooxygenase</keyword>
<dbReference type="Pfam" id="PF00067">
    <property type="entry name" value="p450"/>
    <property type="match status" value="1"/>
</dbReference>
<comment type="cofactor">
    <cofactor evidence="1 3">
        <name>heme</name>
        <dbReference type="ChEBI" id="CHEBI:30413"/>
    </cofactor>
</comment>
<name>A0AAV1ILU3_9CHLO</name>
<dbReference type="PANTHER" id="PTHR24305:SF166">
    <property type="entry name" value="CYTOCHROME P450 12A4, MITOCHONDRIAL-RELATED"/>
    <property type="match status" value="1"/>
</dbReference>
<comment type="caution">
    <text evidence="5">The sequence shown here is derived from an EMBL/GenBank/DDBJ whole genome shotgun (WGS) entry which is preliminary data.</text>
</comment>
<dbReference type="PANTHER" id="PTHR24305">
    <property type="entry name" value="CYTOCHROME P450"/>
    <property type="match status" value="1"/>
</dbReference>
<sequence>MEEEHERLLKTSSVIRYRSYWEHRVWIGDPKLLQELWQAERNGLVEKPEFPPFHRGQELNVFSEKTNHPMWRIVRKSVAQAFQANNMRRYHDHVVAVVSRLVDGIKAKGSAAAIDVSDISQRESFDVIGMVGFGKDFQASRDIDNDVGRSFRLLGSFLQESIKRLGSPLRQFSRATDAIEGRRDFERLNNIMNDLVEANEEAGWLEKNPNSIAAHILKLQDPKGKPLSRARLIQEYFIFFLAGSETTGHTIAWTLYFLAKNPKSMARLVAELDAAGLLVTDQRPRPRTFTYADISKLRFLDCVIREAMRLQPVAALPNLRVAVQDIRLSNGMVIPAGANIEFANYLVMRSAAWGWEDGTSFIPERWEEADAEYHHIKESASSNGHKADEPSIAQDDLEIDAAQGGHDKARRYNPFGGGVRNCLGQQLARMNVPTAVAMFVSNFHLKLTPEDASKSLEELETLRGTLQPVSGIHMHCTERGKHEE</sequence>
<keyword evidence="6" id="KW-1185">Reference proteome</keyword>
<keyword evidence="4" id="KW-0560">Oxidoreductase</keyword>
<comment type="similarity">
    <text evidence="2 4">Belongs to the cytochrome P450 family.</text>
</comment>
<reference evidence="5 6" key="1">
    <citation type="submission" date="2023-10" db="EMBL/GenBank/DDBJ databases">
        <authorList>
            <person name="Maclean D."/>
            <person name="Macfadyen A."/>
        </authorList>
    </citation>
    <scope>NUCLEOTIDE SEQUENCE [LARGE SCALE GENOMIC DNA]</scope>
</reference>
<dbReference type="InterPro" id="IPR050121">
    <property type="entry name" value="Cytochrome_P450_monoxygenase"/>
</dbReference>
<gene>
    <name evidence="5" type="ORF">CVIRNUC_010142</name>
</gene>
<keyword evidence="3 4" id="KW-0479">Metal-binding</keyword>
<keyword evidence="3 4" id="KW-0349">Heme</keyword>
<protein>
    <recommendedName>
        <fullName evidence="7">Cytochrome P450</fullName>
    </recommendedName>
</protein>
<evidence type="ECO:0000256" key="2">
    <source>
        <dbReference type="ARBA" id="ARBA00010617"/>
    </source>
</evidence>
<dbReference type="InterPro" id="IPR017972">
    <property type="entry name" value="Cyt_P450_CS"/>
</dbReference>
<evidence type="ECO:0000256" key="1">
    <source>
        <dbReference type="ARBA" id="ARBA00001971"/>
    </source>
</evidence>
<dbReference type="Proteomes" id="UP001314263">
    <property type="component" value="Unassembled WGS sequence"/>
</dbReference>
<dbReference type="GO" id="GO:0005506">
    <property type="term" value="F:iron ion binding"/>
    <property type="evidence" value="ECO:0007669"/>
    <property type="project" value="InterPro"/>
</dbReference>
<dbReference type="Gene3D" id="1.10.630.10">
    <property type="entry name" value="Cytochrome P450"/>
    <property type="match status" value="1"/>
</dbReference>
<proteinExistence type="inferred from homology"/>
<evidence type="ECO:0000313" key="6">
    <source>
        <dbReference type="Proteomes" id="UP001314263"/>
    </source>
</evidence>
<evidence type="ECO:0008006" key="7">
    <source>
        <dbReference type="Google" id="ProtNLM"/>
    </source>
</evidence>
<keyword evidence="3 4" id="KW-0408">Iron</keyword>
<feature type="binding site" description="axial binding residue" evidence="3">
    <location>
        <position position="422"/>
    </location>
    <ligand>
        <name>heme</name>
        <dbReference type="ChEBI" id="CHEBI:30413"/>
    </ligand>
    <ligandPart>
        <name>Fe</name>
        <dbReference type="ChEBI" id="CHEBI:18248"/>
    </ligandPart>
</feature>
<dbReference type="PRINTS" id="PR00385">
    <property type="entry name" value="P450"/>
</dbReference>
<dbReference type="GO" id="GO:0016705">
    <property type="term" value="F:oxidoreductase activity, acting on paired donors, with incorporation or reduction of molecular oxygen"/>
    <property type="evidence" value="ECO:0007669"/>
    <property type="project" value="InterPro"/>
</dbReference>
<organism evidence="5 6">
    <name type="scientific">Coccomyxa viridis</name>
    <dbReference type="NCBI Taxonomy" id="1274662"/>
    <lineage>
        <taxon>Eukaryota</taxon>
        <taxon>Viridiplantae</taxon>
        <taxon>Chlorophyta</taxon>
        <taxon>core chlorophytes</taxon>
        <taxon>Trebouxiophyceae</taxon>
        <taxon>Trebouxiophyceae incertae sedis</taxon>
        <taxon>Coccomyxaceae</taxon>
        <taxon>Coccomyxa</taxon>
    </lineage>
</organism>
<dbReference type="GO" id="GO:0020037">
    <property type="term" value="F:heme binding"/>
    <property type="evidence" value="ECO:0007669"/>
    <property type="project" value="InterPro"/>
</dbReference>
<evidence type="ECO:0000313" key="5">
    <source>
        <dbReference type="EMBL" id="CAK0786928.1"/>
    </source>
</evidence>
<dbReference type="GO" id="GO:0004497">
    <property type="term" value="F:monooxygenase activity"/>
    <property type="evidence" value="ECO:0007669"/>
    <property type="project" value="UniProtKB-KW"/>
</dbReference>
<accession>A0AAV1ILU3</accession>
<evidence type="ECO:0000256" key="3">
    <source>
        <dbReference type="PIRSR" id="PIRSR602401-1"/>
    </source>
</evidence>
<dbReference type="PROSITE" id="PS00086">
    <property type="entry name" value="CYTOCHROME_P450"/>
    <property type="match status" value="1"/>
</dbReference>
<dbReference type="InterPro" id="IPR002401">
    <property type="entry name" value="Cyt_P450_E_grp-I"/>
</dbReference>
<dbReference type="SUPFAM" id="SSF48264">
    <property type="entry name" value="Cytochrome P450"/>
    <property type="match status" value="1"/>
</dbReference>
<dbReference type="InterPro" id="IPR001128">
    <property type="entry name" value="Cyt_P450"/>
</dbReference>
<dbReference type="EMBL" id="CAUYUE010000016">
    <property type="protein sequence ID" value="CAK0786928.1"/>
    <property type="molecule type" value="Genomic_DNA"/>
</dbReference>
<dbReference type="AlphaFoldDB" id="A0AAV1ILU3"/>
<evidence type="ECO:0000256" key="4">
    <source>
        <dbReference type="RuleBase" id="RU000461"/>
    </source>
</evidence>
<dbReference type="PRINTS" id="PR00463">
    <property type="entry name" value="EP450I"/>
</dbReference>
<dbReference type="CDD" id="cd00302">
    <property type="entry name" value="cytochrome_P450"/>
    <property type="match status" value="1"/>
</dbReference>
<dbReference type="InterPro" id="IPR036396">
    <property type="entry name" value="Cyt_P450_sf"/>
</dbReference>